<feature type="compositionally biased region" description="Low complexity" evidence="2">
    <location>
        <begin position="367"/>
        <end position="478"/>
    </location>
</feature>
<reference evidence="4 5" key="1">
    <citation type="submission" date="2019-04" db="EMBL/GenBank/DDBJ databases">
        <title>Microbes associate with the intestines of laboratory mice.</title>
        <authorList>
            <person name="Navarre W."/>
            <person name="Wong E."/>
            <person name="Huang K.C."/>
            <person name="Tropini C."/>
            <person name="Ng K."/>
            <person name="Yu B."/>
        </authorList>
    </citation>
    <scope>NUCLEOTIDE SEQUENCE [LARGE SCALE GENOMIC DNA]</scope>
    <source>
        <strain evidence="4 5">NM80_B27</strain>
    </source>
</reference>
<evidence type="ECO:0000259" key="3">
    <source>
        <dbReference type="PROSITE" id="PS50198"/>
    </source>
</evidence>
<keyword evidence="1 4" id="KW-0413">Isomerase</keyword>
<dbReference type="InterPro" id="IPR046357">
    <property type="entry name" value="PPIase_dom_sf"/>
</dbReference>
<sequence>MKFTSFVKSSALKRVGAVSLTLALGAGLVGCGGNGAGGAVAATVNGQNIMEQTVTDYVAQFRADSGLESDEAWGEWMVANNYTPETVREEVIEYYVKQDLYDQAAAEYNVAVEQADIDEAMEQTKAMFESEEAFKEALEASGMTEETYIETNLRPRLMESKLAEAVANAENGGGDEALLAQAQSASDQFNGAKRTSHILLTAEGDETDEALQARAQALIDQINAGTISFEDAVSQNSQDSGSAAKGGDVGWNVLNNFVTEYTDAVAGLNKGDMTASPVKSEFGYHIIKCTDVFEVPEGGITSLDQLPTEFVDALRNMQSAAAGQNFTTWYQEYRENAEVTVNPMPEGLPYAIDIAPYQKAAEEKAAAAEGEPAADPTAQGAQAAEGDQAPAEGDAAGADQAPAEGDAAGAEGDAAGADQAPAEGDQAPAEGDAAGAGADQAPAEGDAAGAEGDQAPAEGDAAGADQAPAEGGQAPEQQ</sequence>
<dbReference type="Pfam" id="PF00639">
    <property type="entry name" value="Rotamase"/>
    <property type="match status" value="1"/>
</dbReference>
<dbReference type="SUPFAM" id="SSF54534">
    <property type="entry name" value="FKBP-like"/>
    <property type="match status" value="1"/>
</dbReference>
<comment type="caution">
    <text evidence="4">The sequence shown here is derived from an EMBL/GenBank/DDBJ whole genome shotgun (WGS) entry which is preliminary data.</text>
</comment>
<feature type="region of interest" description="Disordered" evidence="2">
    <location>
        <begin position="362"/>
        <end position="478"/>
    </location>
</feature>
<keyword evidence="1" id="KW-0697">Rotamase</keyword>
<dbReference type="PANTHER" id="PTHR47245">
    <property type="entry name" value="PEPTIDYLPROLYL ISOMERASE"/>
    <property type="match status" value="1"/>
</dbReference>
<feature type="domain" description="PpiC" evidence="3">
    <location>
        <begin position="190"/>
        <end position="291"/>
    </location>
</feature>
<dbReference type="GO" id="GO:0003755">
    <property type="term" value="F:peptidyl-prolyl cis-trans isomerase activity"/>
    <property type="evidence" value="ECO:0007669"/>
    <property type="project" value="UniProtKB-KW"/>
</dbReference>
<dbReference type="RefSeq" id="WP_136433889.1">
    <property type="nucleotide sequence ID" value="NZ_SSTJ01000004.1"/>
</dbReference>
<dbReference type="Gene3D" id="3.10.50.40">
    <property type="match status" value="1"/>
</dbReference>
<dbReference type="Gene3D" id="1.10.4030.10">
    <property type="entry name" value="Porin chaperone SurA, peptide-binding domain"/>
    <property type="match status" value="1"/>
</dbReference>
<dbReference type="InterPro" id="IPR050245">
    <property type="entry name" value="PrsA_foldase"/>
</dbReference>
<proteinExistence type="predicted"/>
<organism evidence="4 5">
    <name type="scientific">Adlercreutzia caecimuris</name>
    <dbReference type="NCBI Taxonomy" id="671266"/>
    <lineage>
        <taxon>Bacteria</taxon>
        <taxon>Bacillati</taxon>
        <taxon>Actinomycetota</taxon>
        <taxon>Coriobacteriia</taxon>
        <taxon>Eggerthellales</taxon>
        <taxon>Eggerthellaceae</taxon>
        <taxon>Adlercreutzia</taxon>
    </lineage>
</organism>
<evidence type="ECO:0000313" key="4">
    <source>
        <dbReference type="EMBL" id="THG37712.1"/>
    </source>
</evidence>
<protein>
    <submittedName>
        <fullName evidence="4">Peptidylprolyl isomerase</fullName>
    </submittedName>
</protein>
<accession>A0A4S4G503</accession>
<evidence type="ECO:0000256" key="1">
    <source>
        <dbReference type="PROSITE-ProRule" id="PRU00278"/>
    </source>
</evidence>
<name>A0A4S4G503_9ACTN</name>
<dbReference type="PROSITE" id="PS51257">
    <property type="entry name" value="PROKAR_LIPOPROTEIN"/>
    <property type="match status" value="1"/>
</dbReference>
<dbReference type="PROSITE" id="PS50198">
    <property type="entry name" value="PPIC_PPIASE_2"/>
    <property type="match status" value="1"/>
</dbReference>
<evidence type="ECO:0000313" key="5">
    <source>
        <dbReference type="Proteomes" id="UP000308978"/>
    </source>
</evidence>
<dbReference type="AlphaFoldDB" id="A0A4S4G503"/>
<dbReference type="PANTHER" id="PTHR47245:SF2">
    <property type="entry name" value="PEPTIDYL-PROLYL CIS-TRANS ISOMERASE HP_0175-RELATED"/>
    <property type="match status" value="1"/>
</dbReference>
<dbReference type="EMBL" id="SSTJ01000004">
    <property type="protein sequence ID" value="THG37712.1"/>
    <property type="molecule type" value="Genomic_DNA"/>
</dbReference>
<evidence type="ECO:0000256" key="2">
    <source>
        <dbReference type="SAM" id="MobiDB-lite"/>
    </source>
</evidence>
<dbReference type="Proteomes" id="UP000308978">
    <property type="component" value="Unassembled WGS sequence"/>
</dbReference>
<dbReference type="SUPFAM" id="SSF109998">
    <property type="entry name" value="Triger factor/SurA peptide-binding domain-like"/>
    <property type="match status" value="1"/>
</dbReference>
<gene>
    <name evidence="4" type="ORF">E5986_04955</name>
</gene>
<dbReference type="InterPro" id="IPR027304">
    <property type="entry name" value="Trigger_fact/SurA_dom_sf"/>
</dbReference>
<dbReference type="InterPro" id="IPR000297">
    <property type="entry name" value="PPIase_PpiC"/>
</dbReference>
<dbReference type="Pfam" id="PF13624">
    <property type="entry name" value="SurA_N_3"/>
    <property type="match status" value="1"/>
</dbReference>